<evidence type="ECO:0000313" key="1">
    <source>
        <dbReference type="EMBL" id="KYM85700.1"/>
    </source>
</evidence>
<accession>A0A195BKA4</accession>
<dbReference type="EMBL" id="KQ976450">
    <property type="protein sequence ID" value="KYM85700.1"/>
    <property type="molecule type" value="Genomic_DNA"/>
</dbReference>
<name>A0A195BKA4_9HYME</name>
<sequence>MAVQNGYAGSRNRWREVSISSVSFPLSVLFRAVTKTTTAECGCICRADYRAAAAAVAAVAFLTSPPFVGGQPGAPSSLIFPKTMVDKENEKTSGKTRMKRYVRGILDVQFLS</sequence>
<reference evidence="1 2" key="1">
    <citation type="submission" date="2015-09" db="EMBL/GenBank/DDBJ databases">
        <title>Atta colombica WGS genome.</title>
        <authorList>
            <person name="Nygaard S."/>
            <person name="Hu H."/>
            <person name="Boomsma J."/>
            <person name="Zhang G."/>
        </authorList>
    </citation>
    <scope>NUCLEOTIDE SEQUENCE [LARGE SCALE GENOMIC DNA]</scope>
    <source>
        <strain evidence="1">Treedump-2</strain>
        <tissue evidence="1">Whole body</tissue>
    </source>
</reference>
<organism evidence="1 2">
    <name type="scientific">Atta colombica</name>
    <dbReference type="NCBI Taxonomy" id="520822"/>
    <lineage>
        <taxon>Eukaryota</taxon>
        <taxon>Metazoa</taxon>
        <taxon>Ecdysozoa</taxon>
        <taxon>Arthropoda</taxon>
        <taxon>Hexapoda</taxon>
        <taxon>Insecta</taxon>
        <taxon>Pterygota</taxon>
        <taxon>Neoptera</taxon>
        <taxon>Endopterygota</taxon>
        <taxon>Hymenoptera</taxon>
        <taxon>Apocrita</taxon>
        <taxon>Aculeata</taxon>
        <taxon>Formicoidea</taxon>
        <taxon>Formicidae</taxon>
        <taxon>Myrmicinae</taxon>
        <taxon>Atta</taxon>
    </lineage>
</organism>
<keyword evidence="2" id="KW-1185">Reference proteome</keyword>
<dbReference type="Proteomes" id="UP000078540">
    <property type="component" value="Unassembled WGS sequence"/>
</dbReference>
<gene>
    <name evidence="1" type="ORF">ALC53_04481</name>
</gene>
<proteinExistence type="predicted"/>
<protein>
    <submittedName>
        <fullName evidence="1">Uncharacterized protein</fullName>
    </submittedName>
</protein>
<dbReference type="AlphaFoldDB" id="A0A195BKA4"/>
<evidence type="ECO:0000313" key="2">
    <source>
        <dbReference type="Proteomes" id="UP000078540"/>
    </source>
</evidence>